<keyword evidence="1" id="KW-0812">Transmembrane</keyword>
<gene>
    <name evidence="2" type="ORF">SAMN04488034_101817</name>
</gene>
<dbReference type="Proteomes" id="UP000199448">
    <property type="component" value="Unassembled WGS sequence"/>
</dbReference>
<reference evidence="2 3" key="1">
    <citation type="submission" date="2016-10" db="EMBL/GenBank/DDBJ databases">
        <authorList>
            <person name="de Groot N.N."/>
        </authorList>
    </citation>
    <scope>NUCLEOTIDE SEQUENCE [LARGE SCALE GENOMIC DNA]</scope>
    <source>
        <strain evidence="2 3">DSM 23553</strain>
    </source>
</reference>
<dbReference type="AlphaFoldDB" id="A0A1H5JRS9"/>
<dbReference type="STRING" id="390640.SAMN04488034_101817"/>
<evidence type="ECO:0000256" key="1">
    <source>
        <dbReference type="SAM" id="Phobius"/>
    </source>
</evidence>
<protein>
    <recommendedName>
        <fullName evidence="4">DUF456 domain-containing protein</fullName>
    </recommendedName>
</protein>
<evidence type="ECO:0000313" key="3">
    <source>
        <dbReference type="Proteomes" id="UP000199448"/>
    </source>
</evidence>
<dbReference type="EMBL" id="FNUG01000001">
    <property type="protein sequence ID" value="SEE54661.1"/>
    <property type="molecule type" value="Genomic_DNA"/>
</dbReference>
<evidence type="ECO:0000313" key="2">
    <source>
        <dbReference type="EMBL" id="SEE54661.1"/>
    </source>
</evidence>
<proteinExistence type="predicted"/>
<accession>A0A1H5JRS9</accession>
<name>A0A1H5JRS9_9FLAO</name>
<dbReference type="PANTHER" id="PTHR39165:SF1">
    <property type="entry name" value="DUF456 DOMAIN-CONTAINING PROTEIN"/>
    <property type="match status" value="1"/>
</dbReference>
<dbReference type="Pfam" id="PF04306">
    <property type="entry name" value="DUF456"/>
    <property type="match status" value="1"/>
</dbReference>
<feature type="transmembrane region" description="Helical" evidence="1">
    <location>
        <begin position="88"/>
        <end position="112"/>
    </location>
</feature>
<dbReference type="InterPro" id="IPR007403">
    <property type="entry name" value="DUF456"/>
</dbReference>
<feature type="transmembrane region" description="Helical" evidence="1">
    <location>
        <begin position="132"/>
        <end position="155"/>
    </location>
</feature>
<sequence>MDILLIVAAAIFLILGVLGSFLPILPGIPLSWLGLLLLHLTATVPMDYTFLSFTLLVAIVIFALQYAIPALGTKYLGGSKRGMYGATIGLIAGVFIPIPFAILIAPFVGAYLGEILNKSNSRHALRAASGSFIGLIASAFMEFVVTGIFLLLFIYRLWEYKGEIFSW</sequence>
<evidence type="ECO:0008006" key="4">
    <source>
        <dbReference type="Google" id="ProtNLM"/>
    </source>
</evidence>
<dbReference type="PANTHER" id="PTHR39165">
    <property type="entry name" value="IG HYPOTHETICAL 17883"/>
    <property type="match status" value="1"/>
</dbReference>
<keyword evidence="3" id="KW-1185">Reference proteome</keyword>
<dbReference type="RefSeq" id="WP_093111951.1">
    <property type="nucleotide sequence ID" value="NZ_FNGG01000001.1"/>
</dbReference>
<keyword evidence="1" id="KW-1133">Transmembrane helix</keyword>
<organism evidence="2 3">
    <name type="scientific">Salinimicrobium catena</name>
    <dbReference type="NCBI Taxonomy" id="390640"/>
    <lineage>
        <taxon>Bacteria</taxon>
        <taxon>Pseudomonadati</taxon>
        <taxon>Bacteroidota</taxon>
        <taxon>Flavobacteriia</taxon>
        <taxon>Flavobacteriales</taxon>
        <taxon>Flavobacteriaceae</taxon>
        <taxon>Salinimicrobium</taxon>
    </lineage>
</organism>
<dbReference type="OrthoDB" id="9808460at2"/>
<keyword evidence="1" id="KW-0472">Membrane</keyword>
<feature type="transmembrane region" description="Helical" evidence="1">
    <location>
        <begin position="48"/>
        <end position="68"/>
    </location>
</feature>